<organism evidence="3 4">
    <name type="scientific">Neptuniibacter pectenicola</name>
    <dbReference type="NCBI Taxonomy" id="1806669"/>
    <lineage>
        <taxon>Bacteria</taxon>
        <taxon>Pseudomonadati</taxon>
        <taxon>Pseudomonadota</taxon>
        <taxon>Gammaproteobacteria</taxon>
        <taxon>Oceanospirillales</taxon>
        <taxon>Oceanospirillaceae</taxon>
        <taxon>Neptuniibacter</taxon>
    </lineage>
</organism>
<accession>A0ABU9TVS0</accession>
<dbReference type="InterPro" id="IPR032809">
    <property type="entry name" value="Put_HupE_UreJ"/>
</dbReference>
<feature type="transmembrane region" description="Helical" evidence="1">
    <location>
        <begin position="350"/>
        <end position="370"/>
    </location>
</feature>
<evidence type="ECO:0000256" key="1">
    <source>
        <dbReference type="SAM" id="Phobius"/>
    </source>
</evidence>
<feature type="transmembrane region" description="Helical" evidence="1">
    <location>
        <begin position="228"/>
        <end position="248"/>
    </location>
</feature>
<feature type="chain" id="PRO_5045727673" evidence="2">
    <location>
        <begin position="19"/>
        <end position="409"/>
    </location>
</feature>
<feature type="transmembrane region" description="Helical" evidence="1">
    <location>
        <begin position="382"/>
        <end position="401"/>
    </location>
</feature>
<dbReference type="EMBL" id="JBBMRA010000020">
    <property type="protein sequence ID" value="MEM5537802.1"/>
    <property type="molecule type" value="Genomic_DNA"/>
</dbReference>
<name>A0ABU9TVS0_9GAMM</name>
<evidence type="ECO:0000313" key="4">
    <source>
        <dbReference type="Proteomes" id="UP001449225"/>
    </source>
</evidence>
<feature type="signal peptide" evidence="2">
    <location>
        <begin position="1"/>
        <end position="18"/>
    </location>
</feature>
<comment type="caution">
    <text evidence="3">The sequence shown here is derived from an EMBL/GenBank/DDBJ whole genome shotgun (WGS) entry which is preliminary data.</text>
</comment>
<keyword evidence="2" id="KW-0732">Signal</keyword>
<feature type="transmembrane region" description="Helical" evidence="1">
    <location>
        <begin position="285"/>
        <end position="304"/>
    </location>
</feature>
<sequence>MKKIFAAFVLLFCSTAQAHFTHFEPRIIHLYQDNQDTVALMRMPLPLILLDNTWQGIDSNQDLPFTEKRAAPEGSDYFIKHNEVRTELERLKSYITQGYAFTKDGAAQPFAVEQIHIFNTDSRKPFSNLDTALENFSGELAISPDATKLFDTGIDIQLRLPNTSIVDNDITITSYLGDKFNAINRLANIITLHIDEQQAAETTVGILDYSSQHQPTLYHKLMTGFKDGFSHILIGLDHVLFVVLLFFSAPTFLRLLSLATAFTIGHSFSLFVGDSAPISSPLFTPGIELLIALTICITAVALLFNKAQHLGTTPLLIIGVIHGFGFSFVFSELAQEGAQTSLINLLGFNIGIEAGQLFIYVVVFALTYLLSKKLIFNKPLPYYVSLGTLAVSSYWIVTRAIPLVEYAAA</sequence>
<protein>
    <submittedName>
        <fullName evidence="3">HupE/UreJ family protein</fullName>
    </submittedName>
</protein>
<keyword evidence="4" id="KW-1185">Reference proteome</keyword>
<reference evidence="3 4" key="1">
    <citation type="submission" date="2024-03" db="EMBL/GenBank/DDBJ databases">
        <title>Community enrichment and isolation of bacterial strains for fucoidan degradation.</title>
        <authorList>
            <person name="Sichert A."/>
        </authorList>
    </citation>
    <scope>NUCLEOTIDE SEQUENCE [LARGE SCALE GENOMIC DNA]</scope>
    <source>
        <strain evidence="3 4">AS76</strain>
    </source>
</reference>
<evidence type="ECO:0000313" key="3">
    <source>
        <dbReference type="EMBL" id="MEM5537802.1"/>
    </source>
</evidence>
<gene>
    <name evidence="3" type="ORF">WNY58_15560</name>
</gene>
<keyword evidence="1" id="KW-0472">Membrane</keyword>
<evidence type="ECO:0000256" key="2">
    <source>
        <dbReference type="SAM" id="SignalP"/>
    </source>
</evidence>
<dbReference type="Proteomes" id="UP001449225">
    <property type="component" value="Unassembled WGS sequence"/>
</dbReference>
<dbReference type="Pfam" id="PF13795">
    <property type="entry name" value="HupE_UreJ_2"/>
    <property type="match status" value="1"/>
</dbReference>
<feature type="transmembrane region" description="Helical" evidence="1">
    <location>
        <begin position="255"/>
        <end position="273"/>
    </location>
</feature>
<dbReference type="RefSeq" id="WP_342855005.1">
    <property type="nucleotide sequence ID" value="NZ_JBBMRA010000020.1"/>
</dbReference>
<proteinExistence type="predicted"/>
<keyword evidence="1" id="KW-1133">Transmembrane helix</keyword>
<keyword evidence="1" id="KW-0812">Transmembrane</keyword>
<feature type="transmembrane region" description="Helical" evidence="1">
    <location>
        <begin position="311"/>
        <end position="330"/>
    </location>
</feature>